<proteinExistence type="predicted"/>
<reference evidence="1 2" key="1">
    <citation type="journal article" date="2017" name="Front. Microbiol.">
        <title>New Insights into the Diversity of the Genus Faecalibacterium.</title>
        <authorList>
            <person name="Benevides L."/>
            <person name="Burman S."/>
            <person name="Martin R."/>
            <person name="Robert V."/>
            <person name="Thomas M."/>
            <person name="Miquel S."/>
            <person name="Chain F."/>
            <person name="Sokol H."/>
            <person name="Bermudez-Humaran L.G."/>
            <person name="Morrison M."/>
            <person name="Langella P."/>
            <person name="Azevedo V.A."/>
            <person name="Chatel J.M."/>
            <person name="Soares S."/>
        </authorList>
    </citation>
    <scope>NUCLEOTIDE SEQUENCE [LARGE SCALE GENOMIC DNA]</scope>
    <source>
        <strain evidence="2">CNCM I-4541</strain>
    </source>
</reference>
<keyword evidence="2" id="KW-1185">Reference proteome</keyword>
<comment type="caution">
    <text evidence="1">The sequence shown here is derived from an EMBL/GenBank/DDBJ whole genome shotgun (WGS) entry which is preliminary data.</text>
</comment>
<name>A0ACC9CZB3_9FIRM</name>
<sequence>MQNQYSRTQLLLGAEAMEKLHNSRVAVFGIGGVGGYTVEALARSGVGALDLIDDDKVCLTNLNRQIIATHKTVGKFKVDVAEERIHEIDPDIKVTTYKTFFTPETQDSFDFTQFDYVVDAIDTVTGKLALVMKCKEAGVPIICAMGAGNKMDPTRFEVTDIYKTSVCPLAKVMRTECRKRKIKHLKVVYSKEPAMTPIEDDSISCKYHCICPPGTQRKCTLRRSVPGSNAFVPSVAGLIIGGEVVKDLVGFVPMKG</sequence>
<gene>
    <name evidence="1" type="ORF">CGS49_07485</name>
</gene>
<dbReference type="EMBL" id="NMTR01000019">
    <property type="protein sequence ID" value="PDX61013.1"/>
    <property type="molecule type" value="Genomic_DNA"/>
</dbReference>
<dbReference type="Proteomes" id="UP000220959">
    <property type="component" value="Unassembled WGS sequence"/>
</dbReference>
<accession>A0ACC9CZB3</accession>
<evidence type="ECO:0000313" key="1">
    <source>
        <dbReference type="EMBL" id="PDX61013.1"/>
    </source>
</evidence>
<organism evidence="1 2">
    <name type="scientific">Faecalibacterium langellae</name>
    <dbReference type="NCBI Taxonomy" id="3435293"/>
    <lineage>
        <taxon>Bacteria</taxon>
        <taxon>Bacillati</taxon>
        <taxon>Bacillota</taxon>
        <taxon>Clostridia</taxon>
        <taxon>Eubacteriales</taxon>
        <taxon>Oscillospiraceae</taxon>
        <taxon>Faecalibacterium</taxon>
    </lineage>
</organism>
<evidence type="ECO:0000313" key="2">
    <source>
        <dbReference type="Proteomes" id="UP000220959"/>
    </source>
</evidence>
<protein>
    <submittedName>
        <fullName evidence="1">tRNA threonylcarbamoyladenosine dehydratase</fullName>
    </submittedName>
</protein>